<gene>
    <name evidence="2" type="ORF">VFH_U041160</name>
</gene>
<accession>A0AAV0YD54</accession>
<evidence type="ECO:0000313" key="3">
    <source>
        <dbReference type="Proteomes" id="UP001157006"/>
    </source>
</evidence>
<dbReference type="Proteomes" id="UP001157006">
    <property type="component" value="Unassembled WGS sequence"/>
</dbReference>
<organism evidence="2 3">
    <name type="scientific">Vicia faba</name>
    <name type="common">Broad bean</name>
    <name type="synonym">Faba vulgaris</name>
    <dbReference type="NCBI Taxonomy" id="3906"/>
    <lineage>
        <taxon>Eukaryota</taxon>
        <taxon>Viridiplantae</taxon>
        <taxon>Streptophyta</taxon>
        <taxon>Embryophyta</taxon>
        <taxon>Tracheophyta</taxon>
        <taxon>Spermatophyta</taxon>
        <taxon>Magnoliopsida</taxon>
        <taxon>eudicotyledons</taxon>
        <taxon>Gunneridae</taxon>
        <taxon>Pentapetalae</taxon>
        <taxon>rosids</taxon>
        <taxon>fabids</taxon>
        <taxon>Fabales</taxon>
        <taxon>Fabaceae</taxon>
        <taxon>Papilionoideae</taxon>
        <taxon>50 kb inversion clade</taxon>
        <taxon>NPAAA clade</taxon>
        <taxon>Hologalegina</taxon>
        <taxon>IRL clade</taxon>
        <taxon>Fabeae</taxon>
        <taxon>Vicia</taxon>
    </lineage>
</organism>
<reference evidence="2 3" key="1">
    <citation type="submission" date="2023-01" db="EMBL/GenBank/DDBJ databases">
        <authorList>
            <person name="Kreplak J."/>
        </authorList>
    </citation>
    <scope>NUCLEOTIDE SEQUENCE [LARGE SCALE GENOMIC DNA]</scope>
</reference>
<comment type="caution">
    <text evidence="2">The sequence shown here is derived from an EMBL/GenBank/DDBJ whole genome shotgun (WGS) entry which is preliminary data.</text>
</comment>
<keyword evidence="3" id="KW-1185">Reference proteome</keyword>
<keyword evidence="1" id="KW-0472">Membrane</keyword>
<dbReference type="EMBL" id="CATIWC010000985">
    <property type="protein sequence ID" value="CAI8583739.1"/>
    <property type="molecule type" value="Genomic_DNA"/>
</dbReference>
<evidence type="ECO:0000313" key="2">
    <source>
        <dbReference type="EMBL" id="CAI8583739.1"/>
    </source>
</evidence>
<evidence type="ECO:0000256" key="1">
    <source>
        <dbReference type="SAM" id="Phobius"/>
    </source>
</evidence>
<sequence length="112" mass="12848">MVSSNVSPTETQKEILCRLKTLLFDVDLLTASLVFVSFVMEFYAFSDQLLVDLARKNDAQTKKLLIEQTQAQELVLVTSSLARLEALQKTLNHEKSEFKDRVVDISKWKKQI</sequence>
<keyword evidence="1" id="KW-1133">Transmembrane helix</keyword>
<proteinExistence type="predicted"/>
<keyword evidence="1" id="KW-0812">Transmembrane</keyword>
<protein>
    <submittedName>
        <fullName evidence="2">Uncharacterized protein</fullName>
    </submittedName>
</protein>
<name>A0AAV0YD54_VICFA</name>
<dbReference type="AlphaFoldDB" id="A0AAV0YD54"/>
<feature type="transmembrane region" description="Helical" evidence="1">
    <location>
        <begin position="28"/>
        <end position="46"/>
    </location>
</feature>